<dbReference type="RefSeq" id="WP_075515058.1">
    <property type="nucleotide sequence ID" value="NZ_JALXSL010000045.1"/>
</dbReference>
<comment type="caution">
    <text evidence="2">The sequence shown here is derived from an EMBL/GenBank/DDBJ whole genome shotgun (WGS) entry which is preliminary data.</text>
</comment>
<evidence type="ECO:0000256" key="1">
    <source>
        <dbReference type="SAM" id="Phobius"/>
    </source>
</evidence>
<reference evidence="2 3" key="1">
    <citation type="submission" date="2016-10" db="EMBL/GenBank/DDBJ databases">
        <title>Draft genome sequence of strain LCT isolated from the Shenzhou X spacecraft of China.</title>
        <authorList>
            <person name="Huang B."/>
        </authorList>
    </citation>
    <scope>NUCLEOTIDE SEQUENCE [LARGE SCALE GENOMIC DNA]</scope>
    <source>
        <strain evidence="2 3">LCT-H5</strain>
    </source>
</reference>
<feature type="transmembrane region" description="Helical" evidence="1">
    <location>
        <begin position="6"/>
        <end position="23"/>
    </location>
</feature>
<dbReference type="Proteomes" id="UP000179540">
    <property type="component" value="Unassembled WGS sequence"/>
</dbReference>
<dbReference type="EMBL" id="MODZ01000008">
    <property type="protein sequence ID" value="OIJ35547.1"/>
    <property type="molecule type" value="Genomic_DNA"/>
</dbReference>
<keyword evidence="1" id="KW-0472">Membrane</keyword>
<feature type="transmembrane region" description="Helical" evidence="1">
    <location>
        <begin position="44"/>
        <end position="63"/>
    </location>
</feature>
<protein>
    <submittedName>
        <fullName evidence="2">Uncharacterized protein</fullName>
    </submittedName>
</protein>
<keyword evidence="1" id="KW-1133">Transmembrane helix</keyword>
<keyword evidence="1" id="KW-0812">Transmembrane</keyword>
<proteinExistence type="predicted"/>
<organism evidence="2 3">
    <name type="scientific">Rothia kristinae</name>
    <dbReference type="NCBI Taxonomy" id="37923"/>
    <lineage>
        <taxon>Bacteria</taxon>
        <taxon>Bacillati</taxon>
        <taxon>Actinomycetota</taxon>
        <taxon>Actinomycetes</taxon>
        <taxon>Micrococcales</taxon>
        <taxon>Micrococcaceae</taxon>
        <taxon>Rothia</taxon>
    </lineage>
</organism>
<evidence type="ECO:0000313" key="2">
    <source>
        <dbReference type="EMBL" id="OIJ35547.1"/>
    </source>
</evidence>
<dbReference type="AlphaFoldDB" id="A0A1S2MYX2"/>
<accession>A0A1S2MYX2</accession>
<gene>
    <name evidence="2" type="ORF">BK826_07380</name>
</gene>
<evidence type="ECO:0000313" key="3">
    <source>
        <dbReference type="Proteomes" id="UP000179540"/>
    </source>
</evidence>
<sequence>MAGVVTFIVFTVFIVIVMAWALWMTPGGGSYSTRRGRSIEKNKIIASLLIASFVAAAVVLLTGR</sequence>
<name>A0A1S2MYX2_9MICC</name>